<dbReference type="PANTHER" id="PTHR21600">
    <property type="entry name" value="MITOCHONDRIAL RNA PSEUDOURIDINE SYNTHASE"/>
    <property type="match status" value="1"/>
</dbReference>
<dbReference type="InterPro" id="IPR050188">
    <property type="entry name" value="RluA_PseudoU_synthase"/>
</dbReference>
<dbReference type="SUPFAM" id="SSF55120">
    <property type="entry name" value="Pseudouridine synthase"/>
    <property type="match status" value="1"/>
</dbReference>
<comment type="caution">
    <text evidence="6">The sequence shown here is derived from an EMBL/GenBank/DDBJ whole genome shotgun (WGS) entry which is preliminary data.</text>
</comment>
<sequence length="303" mass="34724">MHYQRTENGFVIEAGSKYSHQKVRRFLDDLSLSRPMRYALIQQRHMLVNDRQVKSEEEFLNSGDRITLVVPPEQIDWPCADHPCQVVYENDFVYVVHKDAGTIIYDDVRSADCLNGQAAAWLQEKGLQTPVRPLHRLDKDTSGLVLYSKVPLFQAGLDEQMASHRISRQYLAICTGKQMPVGTSFVIDDRIGRDRHHSGQYIVSASGKDARTRVTCLARKGNYLLFVCQLDTGRTHQIRVHLSSHGWPLVNDPLYGHRSADFEGLGLWACSITFHDPITNKRHKIHDLDNPAFHFFPLDDIQY</sequence>
<comment type="similarity">
    <text evidence="2">Belongs to the pseudouridine synthase RluA family.</text>
</comment>
<dbReference type="CDD" id="cd02869">
    <property type="entry name" value="PseudoU_synth_RluA_like"/>
    <property type="match status" value="1"/>
</dbReference>
<dbReference type="RefSeq" id="WP_370595255.1">
    <property type="nucleotide sequence ID" value="NZ_JALBUR010000001.1"/>
</dbReference>
<accession>A0AB35U679</accession>
<dbReference type="PANTHER" id="PTHR21600:SF87">
    <property type="entry name" value="RNA PSEUDOURIDYLATE SYNTHASE DOMAIN-CONTAINING PROTEIN 1"/>
    <property type="match status" value="1"/>
</dbReference>
<dbReference type="Pfam" id="PF00849">
    <property type="entry name" value="PseudoU_synth_2"/>
    <property type="match status" value="1"/>
</dbReference>
<gene>
    <name evidence="6" type="ORF">MOZ60_00460</name>
</gene>
<dbReference type="Gene3D" id="3.30.2350.10">
    <property type="entry name" value="Pseudouridine synthase"/>
    <property type="match status" value="1"/>
</dbReference>
<evidence type="ECO:0000256" key="3">
    <source>
        <dbReference type="ARBA" id="ARBA00031870"/>
    </source>
</evidence>
<dbReference type="InterPro" id="IPR006145">
    <property type="entry name" value="PsdUridine_synth_RsuA/RluA"/>
</dbReference>
<proteinExistence type="inferred from homology"/>
<comment type="catalytic activity">
    <reaction evidence="1">
        <text>a uridine in RNA = a pseudouridine in RNA</text>
        <dbReference type="Rhea" id="RHEA:48348"/>
        <dbReference type="Rhea" id="RHEA-COMP:12068"/>
        <dbReference type="Rhea" id="RHEA-COMP:12069"/>
        <dbReference type="ChEBI" id="CHEBI:65314"/>
        <dbReference type="ChEBI" id="CHEBI:65315"/>
    </reaction>
</comment>
<dbReference type="EMBL" id="JALBUR010000001">
    <property type="protein sequence ID" value="MDX8418559.1"/>
    <property type="molecule type" value="Genomic_DNA"/>
</dbReference>
<keyword evidence="7" id="KW-1185">Reference proteome</keyword>
<evidence type="ECO:0000313" key="6">
    <source>
        <dbReference type="EMBL" id="MDX8418559.1"/>
    </source>
</evidence>
<dbReference type="InterPro" id="IPR020103">
    <property type="entry name" value="PsdUridine_synth_cat_dom_sf"/>
</dbReference>
<dbReference type="CDD" id="cd00165">
    <property type="entry name" value="S4"/>
    <property type="match status" value="1"/>
</dbReference>
<evidence type="ECO:0000256" key="2">
    <source>
        <dbReference type="ARBA" id="ARBA00010876"/>
    </source>
</evidence>
<dbReference type="GO" id="GO:0140098">
    <property type="term" value="F:catalytic activity, acting on RNA"/>
    <property type="evidence" value="ECO:0007669"/>
    <property type="project" value="UniProtKB-ARBA"/>
</dbReference>
<organism evidence="6 7">
    <name type="scientific">Grylomicrobium aquisgranensis</name>
    <dbReference type="NCBI Taxonomy" id="2926318"/>
    <lineage>
        <taxon>Bacteria</taxon>
        <taxon>Bacillati</taxon>
        <taxon>Bacillota</taxon>
        <taxon>Erysipelotrichia</taxon>
        <taxon>Erysipelotrichales</taxon>
        <taxon>Erysipelotrichaceae</taxon>
        <taxon>Grylomicrobium</taxon>
    </lineage>
</organism>
<evidence type="ECO:0000256" key="1">
    <source>
        <dbReference type="ARBA" id="ARBA00000073"/>
    </source>
</evidence>
<dbReference type="GO" id="GO:0009982">
    <property type="term" value="F:pseudouridine synthase activity"/>
    <property type="evidence" value="ECO:0007669"/>
    <property type="project" value="InterPro"/>
</dbReference>
<dbReference type="GO" id="GO:0003723">
    <property type="term" value="F:RNA binding"/>
    <property type="evidence" value="ECO:0007669"/>
    <property type="project" value="InterPro"/>
</dbReference>
<name>A0AB35U679_9FIRM</name>
<evidence type="ECO:0000256" key="4">
    <source>
        <dbReference type="ARBA" id="ARBA00033164"/>
    </source>
</evidence>
<reference evidence="6 7" key="1">
    <citation type="submission" date="2022-03" db="EMBL/GenBank/DDBJ databases">
        <title>Novel taxa within the pig intestine.</title>
        <authorList>
            <person name="Wylensek D."/>
            <person name="Bishof K."/>
            <person name="Afrizal A."/>
            <person name="Clavel T."/>
        </authorList>
    </citation>
    <scope>NUCLEOTIDE SEQUENCE [LARGE SCALE GENOMIC DNA]</scope>
    <source>
        <strain evidence="6 7">CLA-KB-P133</strain>
    </source>
</reference>
<dbReference type="Proteomes" id="UP001286174">
    <property type="component" value="Unassembled WGS sequence"/>
</dbReference>
<dbReference type="GO" id="GO:0000455">
    <property type="term" value="P:enzyme-directed rRNA pseudouridine synthesis"/>
    <property type="evidence" value="ECO:0007669"/>
    <property type="project" value="TreeGrafter"/>
</dbReference>
<evidence type="ECO:0000259" key="5">
    <source>
        <dbReference type="Pfam" id="PF00849"/>
    </source>
</evidence>
<protein>
    <recommendedName>
        <fullName evidence="3">RNA pseudouridylate synthase</fullName>
    </recommendedName>
    <alternativeName>
        <fullName evidence="4">RNA-uridine isomerase</fullName>
    </alternativeName>
</protein>
<feature type="domain" description="Pseudouridine synthase RsuA/RluA-like" evidence="5">
    <location>
        <begin position="93"/>
        <end position="244"/>
    </location>
</feature>
<evidence type="ECO:0000313" key="7">
    <source>
        <dbReference type="Proteomes" id="UP001286174"/>
    </source>
</evidence>
<dbReference type="AlphaFoldDB" id="A0AB35U679"/>